<evidence type="ECO:0008006" key="3">
    <source>
        <dbReference type="Google" id="ProtNLM"/>
    </source>
</evidence>
<name>A0ABR1BNF7_NECAM</name>
<dbReference type="EMBL" id="JAVFWL010000001">
    <property type="protein sequence ID" value="KAK6727336.1"/>
    <property type="molecule type" value="Genomic_DNA"/>
</dbReference>
<reference evidence="1 2" key="1">
    <citation type="submission" date="2023-08" db="EMBL/GenBank/DDBJ databases">
        <title>A Necator americanus chromosomal reference genome.</title>
        <authorList>
            <person name="Ilik V."/>
            <person name="Petrzelkova K.J."/>
            <person name="Pardy F."/>
            <person name="Fuh T."/>
            <person name="Niatou-Singa F.S."/>
            <person name="Gouil Q."/>
            <person name="Baker L."/>
            <person name="Ritchie M.E."/>
            <person name="Jex A.R."/>
            <person name="Gazzola D."/>
            <person name="Li H."/>
            <person name="Toshio Fujiwara R."/>
            <person name="Zhan B."/>
            <person name="Aroian R.V."/>
            <person name="Pafco B."/>
            <person name="Schwarz E.M."/>
        </authorList>
    </citation>
    <scope>NUCLEOTIDE SEQUENCE [LARGE SCALE GENOMIC DNA]</scope>
    <source>
        <strain evidence="1 2">Aroian</strain>
        <tissue evidence="1">Whole animal</tissue>
    </source>
</reference>
<accession>A0ABR1BNF7</accession>
<organism evidence="1 2">
    <name type="scientific">Necator americanus</name>
    <name type="common">Human hookworm</name>
    <dbReference type="NCBI Taxonomy" id="51031"/>
    <lineage>
        <taxon>Eukaryota</taxon>
        <taxon>Metazoa</taxon>
        <taxon>Ecdysozoa</taxon>
        <taxon>Nematoda</taxon>
        <taxon>Chromadorea</taxon>
        <taxon>Rhabditida</taxon>
        <taxon>Rhabditina</taxon>
        <taxon>Rhabditomorpha</taxon>
        <taxon>Strongyloidea</taxon>
        <taxon>Ancylostomatidae</taxon>
        <taxon>Bunostominae</taxon>
        <taxon>Necator</taxon>
    </lineage>
</organism>
<sequence>MNMENELKEELNQRMRTAWAKFAPVRETTDQLADQDLRAHLFDSRVLPALCYEAETWADTAATSKKLLTTHRALERYLLKFNRRTQYLAGLRRSDLRGMPRIRDTAEKISKAMPRWTGHIMRRIDDR</sequence>
<proteinExistence type="predicted"/>
<evidence type="ECO:0000313" key="1">
    <source>
        <dbReference type="EMBL" id="KAK6727336.1"/>
    </source>
</evidence>
<evidence type="ECO:0000313" key="2">
    <source>
        <dbReference type="Proteomes" id="UP001303046"/>
    </source>
</evidence>
<protein>
    <recommendedName>
        <fullName evidence="3">CHAD domain-containing protein</fullName>
    </recommendedName>
</protein>
<keyword evidence="2" id="KW-1185">Reference proteome</keyword>
<gene>
    <name evidence="1" type="primary">Necator_chrI.g1311</name>
    <name evidence="1" type="ORF">RB195_005185</name>
</gene>
<dbReference type="Proteomes" id="UP001303046">
    <property type="component" value="Unassembled WGS sequence"/>
</dbReference>
<comment type="caution">
    <text evidence="1">The sequence shown here is derived from an EMBL/GenBank/DDBJ whole genome shotgun (WGS) entry which is preliminary data.</text>
</comment>